<feature type="domain" description="Response regulatory" evidence="7">
    <location>
        <begin position="3"/>
        <end position="117"/>
    </location>
</feature>
<dbReference type="PANTHER" id="PTHR44591">
    <property type="entry name" value="STRESS RESPONSE REGULATOR PROTEIN 1"/>
    <property type="match status" value="1"/>
</dbReference>
<evidence type="ECO:0000256" key="4">
    <source>
        <dbReference type="ARBA" id="ARBA00023125"/>
    </source>
</evidence>
<sequence length="121" mass="13750">MKNLLIVDDQPGIRLLLSEVFRKEGLETRIASNGAEALRSVKERKPDCILLDMKMPGIDGVEVLKRIKKESPYIPVFMMTAYGENELTEQALNNGADKYFTKPFNIYEVRDAVMDVIASRK</sequence>
<dbReference type="EMBL" id="JAUBDJ010000002">
    <property type="protein sequence ID" value="MDW0116405.1"/>
    <property type="molecule type" value="Genomic_DNA"/>
</dbReference>
<dbReference type="Proteomes" id="UP001271648">
    <property type="component" value="Unassembled WGS sequence"/>
</dbReference>
<dbReference type="SMART" id="SM00448">
    <property type="entry name" value="REC"/>
    <property type="match status" value="1"/>
</dbReference>
<dbReference type="FunFam" id="3.40.50.2300:FF:000001">
    <property type="entry name" value="DNA-binding response regulator PhoB"/>
    <property type="match status" value="1"/>
</dbReference>
<proteinExistence type="predicted"/>
<evidence type="ECO:0000256" key="1">
    <source>
        <dbReference type="ARBA" id="ARBA00022553"/>
    </source>
</evidence>
<dbReference type="SUPFAM" id="SSF52172">
    <property type="entry name" value="CheY-like"/>
    <property type="match status" value="1"/>
</dbReference>
<protein>
    <submittedName>
        <fullName evidence="8">Response regulator</fullName>
    </submittedName>
</protein>
<keyword evidence="4" id="KW-0238">DNA-binding</keyword>
<accession>A0AAW9A669</accession>
<dbReference type="Gene3D" id="3.40.50.2300">
    <property type="match status" value="1"/>
</dbReference>
<evidence type="ECO:0000256" key="2">
    <source>
        <dbReference type="ARBA" id="ARBA00023012"/>
    </source>
</evidence>
<keyword evidence="9" id="KW-1185">Reference proteome</keyword>
<reference evidence="8 9" key="1">
    <citation type="submission" date="2023-06" db="EMBL/GenBank/DDBJ databases">
        <title>Sporosarcina sp. nov., isolated from Korean traditional fermented seafood 'Jeotgal'.</title>
        <authorList>
            <person name="Yang A.I."/>
            <person name="Shin N.-R."/>
        </authorList>
    </citation>
    <scope>NUCLEOTIDE SEQUENCE [LARGE SCALE GENOMIC DNA]</scope>
    <source>
        <strain evidence="8 9">KCTC43456</strain>
    </source>
</reference>
<dbReference type="InterPro" id="IPR050595">
    <property type="entry name" value="Bact_response_regulator"/>
</dbReference>
<organism evidence="8 9">
    <name type="scientific">Sporosarcina thermotolerans</name>
    <dbReference type="NCBI Taxonomy" id="633404"/>
    <lineage>
        <taxon>Bacteria</taxon>
        <taxon>Bacillati</taxon>
        <taxon>Bacillota</taxon>
        <taxon>Bacilli</taxon>
        <taxon>Bacillales</taxon>
        <taxon>Caryophanaceae</taxon>
        <taxon>Sporosarcina</taxon>
    </lineage>
</organism>
<keyword evidence="1 6" id="KW-0597">Phosphoprotein</keyword>
<dbReference type="RefSeq" id="WP_317940394.1">
    <property type="nucleotide sequence ID" value="NZ_JAUBDJ010000002.1"/>
</dbReference>
<evidence type="ECO:0000313" key="9">
    <source>
        <dbReference type="Proteomes" id="UP001271648"/>
    </source>
</evidence>
<keyword evidence="5" id="KW-0804">Transcription</keyword>
<name>A0AAW9A669_9BACL</name>
<keyword evidence="2" id="KW-0902">Two-component regulatory system</keyword>
<feature type="modified residue" description="4-aspartylphosphate" evidence="6">
    <location>
        <position position="52"/>
    </location>
</feature>
<dbReference type="PROSITE" id="PS50110">
    <property type="entry name" value="RESPONSE_REGULATORY"/>
    <property type="match status" value="1"/>
</dbReference>
<dbReference type="PANTHER" id="PTHR44591:SF3">
    <property type="entry name" value="RESPONSE REGULATORY DOMAIN-CONTAINING PROTEIN"/>
    <property type="match status" value="1"/>
</dbReference>
<dbReference type="AlphaFoldDB" id="A0AAW9A669"/>
<evidence type="ECO:0000259" key="7">
    <source>
        <dbReference type="PROSITE" id="PS50110"/>
    </source>
</evidence>
<gene>
    <name evidence="8" type="ORF">QTL97_05625</name>
</gene>
<evidence type="ECO:0000256" key="5">
    <source>
        <dbReference type="ARBA" id="ARBA00023163"/>
    </source>
</evidence>
<evidence type="ECO:0000256" key="3">
    <source>
        <dbReference type="ARBA" id="ARBA00023015"/>
    </source>
</evidence>
<evidence type="ECO:0000256" key="6">
    <source>
        <dbReference type="PROSITE-ProRule" id="PRU00169"/>
    </source>
</evidence>
<dbReference type="GO" id="GO:0003677">
    <property type="term" value="F:DNA binding"/>
    <property type="evidence" value="ECO:0007669"/>
    <property type="project" value="UniProtKB-KW"/>
</dbReference>
<dbReference type="Pfam" id="PF00072">
    <property type="entry name" value="Response_reg"/>
    <property type="match status" value="1"/>
</dbReference>
<dbReference type="InterPro" id="IPR001789">
    <property type="entry name" value="Sig_transdc_resp-reg_receiver"/>
</dbReference>
<keyword evidence="3" id="KW-0805">Transcription regulation</keyword>
<comment type="caution">
    <text evidence="8">The sequence shown here is derived from an EMBL/GenBank/DDBJ whole genome shotgun (WGS) entry which is preliminary data.</text>
</comment>
<dbReference type="GO" id="GO:0000160">
    <property type="term" value="P:phosphorelay signal transduction system"/>
    <property type="evidence" value="ECO:0007669"/>
    <property type="project" value="UniProtKB-KW"/>
</dbReference>
<dbReference type="InterPro" id="IPR011006">
    <property type="entry name" value="CheY-like_superfamily"/>
</dbReference>
<evidence type="ECO:0000313" key="8">
    <source>
        <dbReference type="EMBL" id="MDW0116405.1"/>
    </source>
</evidence>